<dbReference type="PANTHER" id="PTHR35936:SF32">
    <property type="entry name" value="MEMBRANE-BOUND LYTIC MUREIN TRANSGLYCOSYLASE F"/>
    <property type="match status" value="1"/>
</dbReference>
<evidence type="ECO:0000256" key="5">
    <source>
        <dbReference type="ARBA" id="ARBA00023239"/>
    </source>
</evidence>
<feature type="domain" description="Solute-binding protein family 3/N-terminal" evidence="8">
    <location>
        <begin position="42"/>
        <end position="265"/>
    </location>
</feature>
<dbReference type="SUPFAM" id="SSF53850">
    <property type="entry name" value="Periplasmic binding protein-like II"/>
    <property type="match status" value="1"/>
</dbReference>
<dbReference type="GO" id="GO:0009279">
    <property type="term" value="C:cell outer membrane"/>
    <property type="evidence" value="ECO:0007669"/>
    <property type="project" value="UniProtKB-SubCell"/>
</dbReference>
<comment type="similarity">
    <text evidence="7">In the C-terminal section; belongs to the transglycosylase Slt family.</text>
</comment>
<organism evidence="9 10">
    <name type="scientific">Acidiferrobacter thiooxydans</name>
    <dbReference type="NCBI Taxonomy" id="163359"/>
    <lineage>
        <taxon>Bacteria</taxon>
        <taxon>Pseudomonadati</taxon>
        <taxon>Pseudomonadota</taxon>
        <taxon>Gammaproteobacteria</taxon>
        <taxon>Acidiferrobacterales</taxon>
        <taxon>Acidiferrobacteraceae</taxon>
        <taxon>Acidiferrobacter</taxon>
    </lineage>
</organism>
<dbReference type="InterPro" id="IPR008258">
    <property type="entry name" value="Transglycosylase_SLT_dom_1"/>
</dbReference>
<feature type="signal peptide" evidence="7">
    <location>
        <begin position="1"/>
        <end position="28"/>
    </location>
</feature>
<comment type="function">
    <text evidence="7">Murein-degrading enzyme that degrades murein glycan strands and insoluble, high-molecular weight murein sacculi, with the concomitant formation of a 1,6-anhydromuramoyl product. Lytic transglycosylases (LTs) play an integral role in the metabolism of the peptidoglycan (PG) sacculus. Their lytic action creates space within the PG sacculus to allow for its expansion as well as for the insertion of various structures such as secretion systems and flagella.</text>
</comment>
<dbReference type="RefSeq" id="WP_114282550.1">
    <property type="nucleotide sequence ID" value="NZ_CP080624.1"/>
</dbReference>
<dbReference type="OrthoDB" id="9815002at2"/>
<keyword evidence="10" id="KW-1185">Reference proteome</keyword>
<dbReference type="EMBL" id="PSYR01000001">
    <property type="protein sequence ID" value="RCN59183.1"/>
    <property type="molecule type" value="Genomic_DNA"/>
</dbReference>
<dbReference type="AlphaFoldDB" id="A0A368HIK7"/>
<name>A0A368HIK7_9GAMM</name>
<comment type="caution">
    <text evidence="9">The sequence shown here is derived from an EMBL/GenBank/DDBJ whole genome shotgun (WGS) entry which is preliminary data.</text>
</comment>
<dbReference type="InterPro" id="IPR023346">
    <property type="entry name" value="Lysozyme-like_dom_sf"/>
</dbReference>
<keyword evidence="3 7" id="KW-0472">Membrane</keyword>
<dbReference type="HAMAP" id="MF_02016">
    <property type="entry name" value="MltF"/>
    <property type="match status" value="1"/>
</dbReference>
<comment type="similarity">
    <text evidence="1">Belongs to the bacterial solute-binding protein 3 family.</text>
</comment>
<evidence type="ECO:0000256" key="1">
    <source>
        <dbReference type="ARBA" id="ARBA00010333"/>
    </source>
</evidence>
<comment type="domain">
    <text evidence="7">The N-terminal domain does not have lytic activity and probably modulates enzymatic activity. The C-terminal domain is the catalytic active domain.</text>
</comment>
<dbReference type="Pfam" id="PF01464">
    <property type="entry name" value="SLT"/>
    <property type="match status" value="1"/>
</dbReference>
<evidence type="ECO:0000256" key="6">
    <source>
        <dbReference type="ARBA" id="ARBA00023316"/>
    </source>
</evidence>
<dbReference type="GO" id="GO:0016998">
    <property type="term" value="P:cell wall macromolecule catabolic process"/>
    <property type="evidence" value="ECO:0007669"/>
    <property type="project" value="UniProtKB-UniRule"/>
</dbReference>
<proteinExistence type="inferred from homology"/>
<evidence type="ECO:0000256" key="2">
    <source>
        <dbReference type="ARBA" id="ARBA00022729"/>
    </source>
</evidence>
<protein>
    <recommendedName>
        <fullName evidence="7">Membrane-bound lytic murein transglycosylase F</fullName>
        <ecNumber evidence="7">4.2.2.n1</ecNumber>
    </recommendedName>
    <alternativeName>
        <fullName evidence="7">Murein lyase F</fullName>
    </alternativeName>
</protein>
<evidence type="ECO:0000256" key="3">
    <source>
        <dbReference type="ARBA" id="ARBA00023136"/>
    </source>
</evidence>
<dbReference type="InterPro" id="IPR001638">
    <property type="entry name" value="Solute-binding_3/MltF_N"/>
</dbReference>
<reference evidence="9 10" key="1">
    <citation type="submission" date="2018-02" db="EMBL/GenBank/DDBJ databases">
        <title>Insights into the biology of acidophilic members of the Acidiferrobacteraceae family derived from comparative genomic analyses.</title>
        <authorList>
            <person name="Issotta F."/>
            <person name="Thyssen C."/>
            <person name="Mena C."/>
            <person name="Moya A."/>
            <person name="Bellenberg S."/>
            <person name="Sproer C."/>
            <person name="Covarrubias P.C."/>
            <person name="Sand W."/>
            <person name="Quatrini R."/>
            <person name="Vera M."/>
        </authorList>
    </citation>
    <scope>NUCLEOTIDE SEQUENCE [LARGE SCALE GENOMIC DNA]</scope>
    <source>
        <strain evidence="10">m-1</strain>
    </source>
</reference>
<accession>A0A368HIK7</accession>
<dbReference type="CDD" id="cd01009">
    <property type="entry name" value="PBP2_YfhD_N"/>
    <property type="match status" value="1"/>
</dbReference>
<dbReference type="CDD" id="cd13403">
    <property type="entry name" value="MLTF-like"/>
    <property type="match status" value="1"/>
</dbReference>
<evidence type="ECO:0000313" key="9">
    <source>
        <dbReference type="EMBL" id="RCN59183.1"/>
    </source>
</evidence>
<dbReference type="Proteomes" id="UP000253250">
    <property type="component" value="Unassembled WGS sequence"/>
</dbReference>
<keyword evidence="4 7" id="KW-0998">Cell outer membrane</keyword>
<comment type="similarity">
    <text evidence="7">In the N-terminal section; belongs to the bacterial solute-binding protein 3 family.</text>
</comment>
<feature type="active site" evidence="7">
    <location>
        <position position="311"/>
    </location>
</feature>
<feature type="region of interest" description="LT domain" evidence="7">
    <location>
        <begin position="266"/>
        <end position="470"/>
    </location>
</feature>
<dbReference type="PANTHER" id="PTHR35936">
    <property type="entry name" value="MEMBRANE-BOUND LYTIC MUREIN TRANSGLYCOSYLASE F"/>
    <property type="match status" value="1"/>
</dbReference>
<keyword evidence="2 7" id="KW-0732">Signal</keyword>
<dbReference type="SUPFAM" id="SSF53955">
    <property type="entry name" value="Lysozyme-like"/>
    <property type="match status" value="1"/>
</dbReference>
<dbReference type="GO" id="GO:0008933">
    <property type="term" value="F:peptidoglycan lytic transglycosylase activity"/>
    <property type="evidence" value="ECO:0007669"/>
    <property type="project" value="UniProtKB-UniRule"/>
</dbReference>
<evidence type="ECO:0000256" key="4">
    <source>
        <dbReference type="ARBA" id="ARBA00023237"/>
    </source>
</evidence>
<dbReference type="Pfam" id="PF00497">
    <property type="entry name" value="SBP_bac_3"/>
    <property type="match status" value="1"/>
</dbReference>
<comment type="caution">
    <text evidence="7">Lacks conserved residue(s) required for the propagation of feature annotation.</text>
</comment>
<evidence type="ECO:0000313" key="10">
    <source>
        <dbReference type="Proteomes" id="UP000253250"/>
    </source>
</evidence>
<comment type="subcellular location">
    <subcellularLocation>
        <location evidence="7">Cell outer membrane</location>
        <topology evidence="7">Peripheral membrane protein</topology>
    </subcellularLocation>
    <text evidence="7">Attached to the inner leaflet of the outer membrane.</text>
</comment>
<dbReference type="Gene3D" id="1.10.530.10">
    <property type="match status" value="1"/>
</dbReference>
<dbReference type="Gene3D" id="3.40.190.10">
    <property type="entry name" value="Periplasmic binding protein-like II"/>
    <property type="match status" value="2"/>
</dbReference>
<dbReference type="EC" id="4.2.2.n1" evidence="7"/>
<keyword evidence="6 7" id="KW-0961">Cell wall biogenesis/degradation</keyword>
<dbReference type="NCBIfam" id="NF008112">
    <property type="entry name" value="PRK10859.1"/>
    <property type="match status" value="1"/>
</dbReference>
<dbReference type="GO" id="GO:0071555">
    <property type="term" value="P:cell wall organization"/>
    <property type="evidence" value="ECO:0007669"/>
    <property type="project" value="UniProtKB-KW"/>
</dbReference>
<dbReference type="SMART" id="SM00062">
    <property type="entry name" value="PBPb"/>
    <property type="match status" value="1"/>
</dbReference>
<dbReference type="InterPro" id="IPR023703">
    <property type="entry name" value="MltF"/>
</dbReference>
<sequence length="470" mass="52975" precursor="true">MVPHPILRTLALAALAAVMLDGCSSRHAQPKLVRLPDQKRGELVVLTRTGPTTYYEGAQGPAGMEYDMARDFADYLGLKLKIKIIARDRGLMQALAAGEGDLVAGIAITSARKQEARFGPPYQVIHEDLVYRAGTRKPGNARALIGRPIEVVAGSSAAAALAGLRPTLPHLAWTDTTHMQADELLFLVWQGLLRFTVADSNVVAVNRRYYPALRVAFTVGPPRELAWAFPKKRDTKLYRAAFRFFAQLRRSGQLADLIARYYGVTRFNYVHIHTYLRRVRVALPLYAPLFRSAGARYHIPWRLLAAVSYQESRWHANAESPTGVQGLMMLTNDTCLSVGVTDRLNPRQSIDGGARYLRALLDALPSDIPQPDRTWMALAAYNIGLNHLEDARWLTREQGANPDRWTDVEQRLPLLEDPWWFRKTRYGYAPGYTAVQYVNRIRVYYRILRHLRQTSGATRSLLFQLSEPAI</sequence>
<evidence type="ECO:0000256" key="7">
    <source>
        <dbReference type="HAMAP-Rule" id="MF_02016"/>
    </source>
</evidence>
<keyword evidence="5 7" id="KW-0456">Lyase</keyword>
<gene>
    <name evidence="7" type="primary">mltF</name>
    <name evidence="9" type="ORF">C4900_05545</name>
</gene>
<evidence type="ECO:0000259" key="8">
    <source>
        <dbReference type="SMART" id="SM00062"/>
    </source>
</evidence>
<comment type="catalytic activity">
    <reaction evidence="7">
        <text>Exolytic cleavage of the (1-&gt;4)-beta-glycosidic linkage between N-acetylmuramic acid (MurNAc) and N-acetylglucosamine (GlcNAc) residues in peptidoglycan, from either the reducing or the non-reducing ends of the peptidoglycan chains, with concomitant formation of a 1,6-anhydrobond in the MurNAc residue.</text>
        <dbReference type="EC" id="4.2.2.n1"/>
    </reaction>
</comment>
<feature type="chain" id="PRO_5017090961" description="Membrane-bound lytic murein transglycosylase F" evidence="7">
    <location>
        <begin position="29"/>
        <end position="470"/>
    </location>
</feature>